<evidence type="ECO:0000256" key="3">
    <source>
        <dbReference type="ARBA" id="ARBA00022692"/>
    </source>
</evidence>
<evidence type="ECO:0000256" key="4">
    <source>
        <dbReference type="ARBA" id="ARBA00022989"/>
    </source>
</evidence>
<dbReference type="InterPro" id="IPR002797">
    <property type="entry name" value="Polysacc_synth"/>
</dbReference>
<feature type="transmembrane region" description="Helical" evidence="6">
    <location>
        <begin position="182"/>
        <end position="206"/>
    </location>
</feature>
<feature type="transmembrane region" description="Helical" evidence="6">
    <location>
        <begin position="259"/>
        <end position="284"/>
    </location>
</feature>
<evidence type="ECO:0000256" key="6">
    <source>
        <dbReference type="SAM" id="Phobius"/>
    </source>
</evidence>
<dbReference type="NCBIfam" id="TIGR02900">
    <property type="entry name" value="spore_V_B"/>
    <property type="match status" value="1"/>
</dbReference>
<keyword evidence="2" id="KW-1003">Cell membrane</keyword>
<dbReference type="Proteomes" id="UP000199695">
    <property type="component" value="Unassembled WGS sequence"/>
</dbReference>
<sequence>MSKQGFLYGTLVLAGAGFITKVLGFIYRIALSRIIGDEGMGLFQMAFPILIFTIVITTAGLPVAISKLVSEAEVKNEEHRIRSILIVSILIVVITSAVITSVVLLGAPIIAHTLLTDERAIYSLFAIAPMIPIIAISSILRGYFQGRQHMNPYALSTIIEQLVRIFTVLLLAQYLLPYGIEYAAAGAMIGMVIGEFAGLMFLFHSFKKDPKRPRLRNQSQREHKRKAGPFWNRFKCTLRDLLRIAIPVSASRMVGSLSYAIEPIVVSQSLALAGIAATTATALYGRLEGMALPLVFFPSFIAYSISVSLVPAISEAAAQKNALLVGYRFQQALRLSLIVCAPCSLIMFMLAEPLSVLLYHQIEVARLMQIIAPFAILAYLQGPFASVLQGLDQAQVAMRNSIVGAVVKTGMIFLLASRPELGIDGVALAINCGITIVTVLHFISIAKIVPVSIDLRELFKLGIALLLMGFTADQFLAQDHLPLLSRSLLTLTASLCVYLACLVFLSLIRKDDVKRIPYVGKWMSQLLSR</sequence>
<reference evidence="7 8" key="1">
    <citation type="submission" date="2016-10" db="EMBL/GenBank/DDBJ databases">
        <authorList>
            <person name="de Groot N.N."/>
        </authorList>
    </citation>
    <scope>NUCLEOTIDE SEQUENCE [LARGE SCALE GENOMIC DNA]</scope>
    <source>
        <strain evidence="7 8">DSM 46701</strain>
    </source>
</reference>
<dbReference type="CDD" id="cd13124">
    <property type="entry name" value="MATE_SpoVB_like"/>
    <property type="match status" value="1"/>
</dbReference>
<feature type="transmembrane region" description="Helical" evidence="6">
    <location>
        <begin position="7"/>
        <end position="30"/>
    </location>
</feature>
<dbReference type="STRING" id="1173111.SAMN05444955_10984"/>
<feature type="transmembrane region" description="Helical" evidence="6">
    <location>
        <begin position="152"/>
        <end position="176"/>
    </location>
</feature>
<feature type="transmembrane region" description="Helical" evidence="6">
    <location>
        <begin position="332"/>
        <end position="350"/>
    </location>
</feature>
<name>A0A1H8FV48_9BACL</name>
<gene>
    <name evidence="7" type="ORF">SAMN05444955_10984</name>
</gene>
<dbReference type="InterPro" id="IPR014249">
    <property type="entry name" value="Spore_V_B"/>
</dbReference>
<feature type="transmembrane region" description="Helical" evidence="6">
    <location>
        <begin position="458"/>
        <end position="476"/>
    </location>
</feature>
<dbReference type="OrthoDB" id="9775950at2"/>
<keyword evidence="4 6" id="KW-1133">Transmembrane helix</keyword>
<keyword evidence="3 6" id="KW-0812">Transmembrane</keyword>
<dbReference type="InterPro" id="IPR050833">
    <property type="entry name" value="Poly_Biosynth_Transport"/>
</dbReference>
<organism evidence="7 8">
    <name type="scientific">Lihuaxuella thermophila</name>
    <dbReference type="NCBI Taxonomy" id="1173111"/>
    <lineage>
        <taxon>Bacteria</taxon>
        <taxon>Bacillati</taxon>
        <taxon>Bacillota</taxon>
        <taxon>Bacilli</taxon>
        <taxon>Bacillales</taxon>
        <taxon>Thermoactinomycetaceae</taxon>
        <taxon>Lihuaxuella</taxon>
    </lineage>
</organism>
<feature type="transmembrane region" description="Helical" evidence="6">
    <location>
        <begin position="488"/>
        <end position="508"/>
    </location>
</feature>
<dbReference type="EMBL" id="FOCQ01000009">
    <property type="protein sequence ID" value="SEN35410.1"/>
    <property type="molecule type" value="Genomic_DNA"/>
</dbReference>
<feature type="transmembrane region" description="Helical" evidence="6">
    <location>
        <begin position="290"/>
        <end position="311"/>
    </location>
</feature>
<feature type="transmembrane region" description="Helical" evidence="6">
    <location>
        <begin position="42"/>
        <end position="64"/>
    </location>
</feature>
<dbReference type="AlphaFoldDB" id="A0A1H8FV48"/>
<feature type="transmembrane region" description="Helical" evidence="6">
    <location>
        <begin position="84"/>
        <end position="114"/>
    </location>
</feature>
<dbReference type="PANTHER" id="PTHR30250:SF24">
    <property type="entry name" value="STAGE V SPORULATION PROTEIN B"/>
    <property type="match status" value="1"/>
</dbReference>
<dbReference type="InterPro" id="IPR024923">
    <property type="entry name" value="PG_synth_SpoVB"/>
</dbReference>
<dbReference type="PANTHER" id="PTHR30250">
    <property type="entry name" value="PST FAMILY PREDICTED COLANIC ACID TRANSPORTER"/>
    <property type="match status" value="1"/>
</dbReference>
<dbReference type="Pfam" id="PF01943">
    <property type="entry name" value="Polysacc_synt"/>
    <property type="match status" value="1"/>
</dbReference>
<evidence type="ECO:0000313" key="8">
    <source>
        <dbReference type="Proteomes" id="UP000199695"/>
    </source>
</evidence>
<feature type="transmembrane region" description="Helical" evidence="6">
    <location>
        <begin position="120"/>
        <end position="140"/>
    </location>
</feature>
<comment type="subcellular location">
    <subcellularLocation>
        <location evidence="1">Cell membrane</location>
        <topology evidence="1">Multi-pass membrane protein</topology>
    </subcellularLocation>
</comment>
<accession>A0A1H8FV48</accession>
<keyword evidence="8" id="KW-1185">Reference proteome</keyword>
<evidence type="ECO:0000313" key="7">
    <source>
        <dbReference type="EMBL" id="SEN35410.1"/>
    </source>
</evidence>
<evidence type="ECO:0000256" key="1">
    <source>
        <dbReference type="ARBA" id="ARBA00004651"/>
    </source>
</evidence>
<evidence type="ECO:0000256" key="5">
    <source>
        <dbReference type="ARBA" id="ARBA00023136"/>
    </source>
</evidence>
<feature type="transmembrane region" description="Helical" evidence="6">
    <location>
        <begin position="370"/>
        <end position="388"/>
    </location>
</feature>
<evidence type="ECO:0000256" key="2">
    <source>
        <dbReference type="ARBA" id="ARBA00022475"/>
    </source>
</evidence>
<keyword evidence="5 6" id="KW-0472">Membrane</keyword>
<protein>
    <submittedName>
        <fullName evidence="7">Stage V sporulation protein B</fullName>
    </submittedName>
</protein>
<dbReference type="PIRSF" id="PIRSF038958">
    <property type="entry name" value="PG_synth_SpoVB"/>
    <property type="match status" value="1"/>
</dbReference>
<feature type="transmembrane region" description="Helical" evidence="6">
    <location>
        <begin position="425"/>
        <end position="446"/>
    </location>
</feature>
<proteinExistence type="predicted"/>
<feature type="transmembrane region" description="Helical" evidence="6">
    <location>
        <begin position="400"/>
        <end position="419"/>
    </location>
</feature>
<dbReference type="GO" id="GO:0005886">
    <property type="term" value="C:plasma membrane"/>
    <property type="evidence" value="ECO:0007669"/>
    <property type="project" value="UniProtKB-SubCell"/>
</dbReference>
<dbReference type="RefSeq" id="WP_089969281.1">
    <property type="nucleotide sequence ID" value="NZ_FOCQ01000009.1"/>
</dbReference>